<dbReference type="InterPro" id="IPR029044">
    <property type="entry name" value="Nucleotide-diphossugar_trans"/>
</dbReference>
<evidence type="ECO:0000313" key="8">
    <source>
        <dbReference type="Proteomes" id="UP000533269"/>
    </source>
</evidence>
<evidence type="ECO:0000256" key="3">
    <source>
        <dbReference type="ARBA" id="ARBA00022676"/>
    </source>
</evidence>
<feature type="region of interest" description="Disordered" evidence="5">
    <location>
        <begin position="1"/>
        <end position="32"/>
    </location>
</feature>
<evidence type="ECO:0000256" key="2">
    <source>
        <dbReference type="ARBA" id="ARBA00006739"/>
    </source>
</evidence>
<feature type="compositionally biased region" description="Basic and acidic residues" evidence="5">
    <location>
        <begin position="1"/>
        <end position="10"/>
    </location>
</feature>
<gene>
    <name evidence="7" type="ORF">FHR75_002818</name>
</gene>
<dbReference type="InterPro" id="IPR001173">
    <property type="entry name" value="Glyco_trans_2-like"/>
</dbReference>
<name>A0A7W4TN51_KINRA</name>
<sequence>MTERVEERVQEQAQVEEPTGRREPVEGPAPAAGTGGAVYDVSVVVPCYDVVGVVEAQLAALAAQDFTGRFEVVLSDNGSRDGLADHVEEWAQRFGLDLRRVDSSGVQGVSHARNVGLRAARADLVAICDADDVVVPGWLRSLVEAAADADLVAGTMDVVTPNDAVRREWRPGPTPGTLQTRFGFLPFAMGCNLAVRKDVALAVDGWDESFVAGGDDVDFSWRVQLAGHRIALAPDAVVQYRYRPDLRGTARQFRDYARNEARLLALYGDRGAVAPAGVSRADLKWLLRHLHHLGQGPGRRGRWICRAARLYGREQGRRTYLSAR</sequence>
<dbReference type="EMBL" id="JACHVY010000002">
    <property type="protein sequence ID" value="MBB2902003.1"/>
    <property type="molecule type" value="Genomic_DNA"/>
</dbReference>
<keyword evidence="3" id="KW-0328">Glycosyltransferase</keyword>
<comment type="caution">
    <text evidence="7">The sequence shown here is derived from an EMBL/GenBank/DDBJ whole genome shotgun (WGS) entry which is preliminary data.</text>
</comment>
<comment type="similarity">
    <text evidence="2">Belongs to the glycosyltransferase 2 family.</text>
</comment>
<dbReference type="RefSeq" id="WP_183391902.1">
    <property type="nucleotide sequence ID" value="NZ_JACHVY010000002.1"/>
</dbReference>
<evidence type="ECO:0000256" key="5">
    <source>
        <dbReference type="SAM" id="MobiDB-lite"/>
    </source>
</evidence>
<dbReference type="SUPFAM" id="SSF53448">
    <property type="entry name" value="Nucleotide-diphospho-sugar transferases"/>
    <property type="match status" value="1"/>
</dbReference>
<evidence type="ECO:0000256" key="4">
    <source>
        <dbReference type="ARBA" id="ARBA00022679"/>
    </source>
</evidence>
<proteinExistence type="inferred from homology"/>
<reference evidence="7 8" key="1">
    <citation type="submission" date="2020-08" db="EMBL/GenBank/DDBJ databases">
        <title>The Agave Microbiome: Exploring the role of microbial communities in plant adaptations to desert environments.</title>
        <authorList>
            <person name="Partida-Martinez L.P."/>
        </authorList>
    </citation>
    <scope>NUCLEOTIDE SEQUENCE [LARGE SCALE GENOMIC DNA]</scope>
    <source>
        <strain evidence="7 8">AS2.23</strain>
    </source>
</reference>
<evidence type="ECO:0000259" key="6">
    <source>
        <dbReference type="Pfam" id="PF00535"/>
    </source>
</evidence>
<dbReference type="GO" id="GO:0016757">
    <property type="term" value="F:glycosyltransferase activity"/>
    <property type="evidence" value="ECO:0007669"/>
    <property type="project" value="UniProtKB-KW"/>
</dbReference>
<feature type="domain" description="Glycosyltransferase 2-like" evidence="6">
    <location>
        <begin position="42"/>
        <end position="200"/>
    </location>
</feature>
<dbReference type="Proteomes" id="UP000533269">
    <property type="component" value="Unassembled WGS sequence"/>
</dbReference>
<dbReference type="Gene3D" id="3.90.550.10">
    <property type="entry name" value="Spore Coat Polysaccharide Biosynthesis Protein SpsA, Chain A"/>
    <property type="match status" value="1"/>
</dbReference>
<dbReference type="AlphaFoldDB" id="A0A7W4TN51"/>
<evidence type="ECO:0000313" key="7">
    <source>
        <dbReference type="EMBL" id="MBB2902003.1"/>
    </source>
</evidence>
<keyword evidence="4 7" id="KW-0808">Transferase</keyword>
<reference evidence="7 8" key="2">
    <citation type="submission" date="2020-08" db="EMBL/GenBank/DDBJ databases">
        <authorList>
            <person name="Partida-Martinez L."/>
            <person name="Huntemann M."/>
            <person name="Clum A."/>
            <person name="Wang J."/>
            <person name="Palaniappan K."/>
            <person name="Ritter S."/>
            <person name="Chen I.-M."/>
            <person name="Stamatis D."/>
            <person name="Reddy T."/>
            <person name="O'Malley R."/>
            <person name="Daum C."/>
            <person name="Shapiro N."/>
            <person name="Ivanova N."/>
            <person name="Kyrpides N."/>
            <person name="Woyke T."/>
        </authorList>
    </citation>
    <scope>NUCLEOTIDE SEQUENCE [LARGE SCALE GENOMIC DNA]</scope>
    <source>
        <strain evidence="7 8">AS2.23</strain>
    </source>
</reference>
<dbReference type="PANTHER" id="PTHR43179:SF12">
    <property type="entry name" value="GALACTOFURANOSYLTRANSFERASE GLFT2"/>
    <property type="match status" value="1"/>
</dbReference>
<dbReference type="PANTHER" id="PTHR43179">
    <property type="entry name" value="RHAMNOSYLTRANSFERASE WBBL"/>
    <property type="match status" value="1"/>
</dbReference>
<dbReference type="Pfam" id="PF00535">
    <property type="entry name" value="Glycos_transf_2"/>
    <property type="match status" value="1"/>
</dbReference>
<evidence type="ECO:0000256" key="1">
    <source>
        <dbReference type="ARBA" id="ARBA00004776"/>
    </source>
</evidence>
<accession>A0A7W4TN51</accession>
<comment type="pathway">
    <text evidence="1">Cell wall biogenesis; cell wall polysaccharide biosynthesis.</text>
</comment>
<organism evidence="7 8">
    <name type="scientific">Kineococcus radiotolerans</name>
    <dbReference type="NCBI Taxonomy" id="131568"/>
    <lineage>
        <taxon>Bacteria</taxon>
        <taxon>Bacillati</taxon>
        <taxon>Actinomycetota</taxon>
        <taxon>Actinomycetes</taxon>
        <taxon>Kineosporiales</taxon>
        <taxon>Kineosporiaceae</taxon>
        <taxon>Kineococcus</taxon>
    </lineage>
</organism>
<protein>
    <submittedName>
        <fullName evidence="7">GT2 family glycosyltransferase</fullName>
    </submittedName>
</protein>